<dbReference type="EMBL" id="AAAGNC010000003">
    <property type="protein sequence ID" value="EAC0255845.1"/>
    <property type="molecule type" value="Genomic_DNA"/>
</dbReference>
<organism evidence="1">
    <name type="scientific">Salmonella enterica subsp. enterica serovar Chester</name>
    <dbReference type="NCBI Taxonomy" id="149386"/>
    <lineage>
        <taxon>Bacteria</taxon>
        <taxon>Pseudomonadati</taxon>
        <taxon>Pseudomonadota</taxon>
        <taxon>Gammaproteobacteria</taxon>
        <taxon>Enterobacterales</taxon>
        <taxon>Enterobacteriaceae</taxon>
        <taxon>Salmonella</taxon>
    </lineage>
</organism>
<accession>A0A3Z4X6M9</accession>
<gene>
    <name evidence="1" type="ORF">EHE49_04090</name>
</gene>
<comment type="caution">
    <text evidence="1">The sequence shown here is derived from an EMBL/GenBank/DDBJ whole genome shotgun (WGS) entry which is preliminary data.</text>
</comment>
<sequence length="138" mass="15703">MITQCYYQTKDLFKALEENKLPTTLRPQCSYSRILASEVFPVLMQLPQFQPWLDSLDVVEAVAIYTGPDTPTINTSECLSRSESAALNEMSQLMPSLFDSMCAAVMQKRLPYEEVFAIVLDSIHAMNYKHYKTLGTLH</sequence>
<name>A0A3Z4X6M9_SALET</name>
<proteinExistence type="predicted"/>
<evidence type="ECO:0000313" key="1">
    <source>
        <dbReference type="EMBL" id="EAC0255845.1"/>
    </source>
</evidence>
<protein>
    <submittedName>
        <fullName evidence="1">Uncharacterized protein</fullName>
    </submittedName>
</protein>
<dbReference type="Proteomes" id="UP000839816">
    <property type="component" value="Unassembled WGS sequence"/>
</dbReference>
<dbReference type="AlphaFoldDB" id="A0A3Z4X6M9"/>
<reference evidence="1" key="1">
    <citation type="submission" date="2018-11" db="EMBL/GenBank/DDBJ databases">
        <authorList>
            <person name="Ashton P.M."/>
            <person name="Dallman T."/>
            <person name="Nair S."/>
            <person name="De Pinna E."/>
            <person name="Peters T."/>
            <person name="Grant K."/>
        </authorList>
    </citation>
    <scope>NUCLEOTIDE SEQUENCE [LARGE SCALE GENOMIC DNA]</scope>
    <source>
        <strain evidence="1">634658</strain>
    </source>
</reference>